<keyword evidence="2" id="KW-1185">Reference proteome</keyword>
<comment type="caution">
    <text evidence="1">The sequence shown here is derived from an EMBL/GenBank/DDBJ whole genome shotgun (WGS) entry which is preliminary data.</text>
</comment>
<reference evidence="1 2" key="1">
    <citation type="submission" date="2024-06" db="EMBL/GenBank/DDBJ databases">
        <title>Genomic Encyclopedia of Type Strains, Phase IV (KMG-IV): sequencing the most valuable type-strain genomes for metagenomic binning, comparative biology and taxonomic classification.</title>
        <authorList>
            <person name="Goeker M."/>
        </authorList>
    </citation>
    <scope>NUCLEOTIDE SEQUENCE [LARGE SCALE GENOMIC DNA]</scope>
    <source>
        <strain evidence="1 2">DSM 23520</strain>
    </source>
</reference>
<dbReference type="EMBL" id="JBEPMX010000016">
    <property type="protein sequence ID" value="MET3684353.1"/>
    <property type="molecule type" value="Genomic_DNA"/>
</dbReference>
<gene>
    <name evidence="1" type="ORF">ABID56_002480</name>
</gene>
<protein>
    <recommendedName>
        <fullName evidence="3">Sporulation protein YtxC</fullName>
    </recommendedName>
</protein>
<dbReference type="Proteomes" id="UP001549167">
    <property type="component" value="Unassembled WGS sequence"/>
</dbReference>
<evidence type="ECO:0000313" key="2">
    <source>
        <dbReference type="Proteomes" id="UP001549167"/>
    </source>
</evidence>
<evidence type="ECO:0000313" key="1">
    <source>
        <dbReference type="EMBL" id="MET3684353.1"/>
    </source>
</evidence>
<dbReference type="RefSeq" id="WP_354221628.1">
    <property type="nucleotide sequence ID" value="NZ_JBEPMX010000016.1"/>
</dbReference>
<name>A0ABV2KXN6_9BACI</name>
<organism evidence="1 2">
    <name type="scientific">Alkalibacillus flavidus</name>
    <dbReference type="NCBI Taxonomy" id="546021"/>
    <lineage>
        <taxon>Bacteria</taxon>
        <taxon>Bacillati</taxon>
        <taxon>Bacillota</taxon>
        <taxon>Bacilli</taxon>
        <taxon>Bacillales</taxon>
        <taxon>Bacillaceae</taxon>
        <taxon>Alkalibacillus</taxon>
    </lineage>
</organism>
<proteinExistence type="predicted"/>
<sequence length="339" mass="40196">MQEKWLVNFEEQSYQLNIGTYSSLFVNYTTSESHLIDSVVNYFQPKSKVKDVMTIKDIQNDFTDVESQYMQAFQLSNEMIIEEAKIGSKSLLKQQMKHSLLNHVETDGYIQTINTLMEDLAENALPEHPISLKYFSVDAYLKMIEFNTGLMERHDDETNDFLNQAKVILPILKQYLKKSVTGKKMIFYMYPELYLSPYEQKVMKELLHTIGEDIPVFVVTKSMIFLTNHIDYQNYYIYDKQIFTNDLIEELEWHSPLDYHEEELRECVGSIMTQHINMFELNPLISNYREADIIVFDSSTLYVLVYMFMKMDFPFQLDLKAENIDVPVYKYVMEMYEKV</sequence>
<evidence type="ECO:0008006" key="3">
    <source>
        <dbReference type="Google" id="ProtNLM"/>
    </source>
</evidence>
<accession>A0ABV2KXN6</accession>